<keyword evidence="3" id="KW-1185">Reference proteome</keyword>
<dbReference type="InterPro" id="IPR036390">
    <property type="entry name" value="WH_DNA-bd_sf"/>
</dbReference>
<accession>A0A1H4NY27</accession>
<dbReference type="InterPro" id="IPR005471">
    <property type="entry name" value="Tscrpt_reg_IclR_N"/>
</dbReference>
<dbReference type="AlphaFoldDB" id="A0A1H4NY27"/>
<dbReference type="Gene3D" id="1.10.10.10">
    <property type="entry name" value="Winged helix-like DNA-binding domain superfamily/Winged helix DNA-binding domain"/>
    <property type="match status" value="1"/>
</dbReference>
<gene>
    <name evidence="2" type="ORF">SAMN04489806_2338</name>
</gene>
<dbReference type="RefSeq" id="WP_091184360.1">
    <property type="nucleotide sequence ID" value="NZ_FNRY01000001.1"/>
</dbReference>
<proteinExistence type="predicted"/>
<evidence type="ECO:0000259" key="1">
    <source>
        <dbReference type="Pfam" id="PF09339"/>
    </source>
</evidence>
<sequence length="214" mass="23132">MPKNAPVRSERRHDVLRAVKDATQPIGIAAVGEKLGIHANTARFHLENLVTAGLLERVEPRARTTGRPPALYAPARRMDPGGSRQYRMLAEILVRGLEQSPGGATLAVEAGRDWGRREALADSAWPGEDAARLADVLDRIGFAPERSDGGDEISLRRCPFLEIAQHSRSTVCPVHLGIMQGALEAWGSPVTVTALEPFVEPDRCVARLRGPAAS</sequence>
<dbReference type="SUPFAM" id="SSF46785">
    <property type="entry name" value="Winged helix' DNA-binding domain"/>
    <property type="match status" value="1"/>
</dbReference>
<dbReference type="Proteomes" id="UP000199183">
    <property type="component" value="Unassembled WGS sequence"/>
</dbReference>
<evidence type="ECO:0000313" key="3">
    <source>
        <dbReference type="Proteomes" id="UP000199183"/>
    </source>
</evidence>
<evidence type="ECO:0000313" key="2">
    <source>
        <dbReference type="EMBL" id="SEC00049.1"/>
    </source>
</evidence>
<dbReference type="GO" id="GO:0003677">
    <property type="term" value="F:DNA binding"/>
    <property type="evidence" value="ECO:0007669"/>
    <property type="project" value="InterPro"/>
</dbReference>
<organism evidence="2 3">
    <name type="scientific">Paramicrobacterium humi</name>
    <dbReference type="NCBI Taxonomy" id="640635"/>
    <lineage>
        <taxon>Bacteria</taxon>
        <taxon>Bacillati</taxon>
        <taxon>Actinomycetota</taxon>
        <taxon>Actinomycetes</taxon>
        <taxon>Micrococcales</taxon>
        <taxon>Microbacteriaceae</taxon>
        <taxon>Paramicrobacterium</taxon>
    </lineage>
</organism>
<dbReference type="GO" id="GO:0006355">
    <property type="term" value="P:regulation of DNA-templated transcription"/>
    <property type="evidence" value="ECO:0007669"/>
    <property type="project" value="InterPro"/>
</dbReference>
<reference evidence="2 3" key="1">
    <citation type="submission" date="2016-10" db="EMBL/GenBank/DDBJ databases">
        <authorList>
            <person name="de Groot N.N."/>
        </authorList>
    </citation>
    <scope>NUCLEOTIDE SEQUENCE [LARGE SCALE GENOMIC DNA]</scope>
    <source>
        <strain evidence="2 3">DSM 21799</strain>
    </source>
</reference>
<dbReference type="OrthoDB" id="3399802at2"/>
<protein>
    <submittedName>
        <fullName evidence="2">Predicted transcriptional regulator, ArsR family</fullName>
    </submittedName>
</protein>
<dbReference type="Pfam" id="PF09339">
    <property type="entry name" value="HTH_IclR"/>
    <property type="match status" value="1"/>
</dbReference>
<feature type="domain" description="HTH iclR-type" evidence="1">
    <location>
        <begin position="14"/>
        <end position="58"/>
    </location>
</feature>
<dbReference type="InterPro" id="IPR036388">
    <property type="entry name" value="WH-like_DNA-bd_sf"/>
</dbReference>
<dbReference type="EMBL" id="FNRY01000001">
    <property type="protein sequence ID" value="SEC00049.1"/>
    <property type="molecule type" value="Genomic_DNA"/>
</dbReference>
<name>A0A1H4NY27_9MICO</name>
<dbReference type="STRING" id="640635.SAMN04489806_2338"/>